<gene>
    <name evidence="3" type="ORF">MBM_07951</name>
</gene>
<protein>
    <submittedName>
        <fullName evidence="3">Retrograde transporter</fullName>
    </submittedName>
</protein>
<keyword evidence="4" id="KW-1185">Reference proteome</keyword>
<accession>K1W952</accession>
<dbReference type="InParanoid" id="K1W952"/>
<feature type="domain" description="AHC1-like C2H2 zinc-finger" evidence="2">
    <location>
        <begin position="367"/>
        <end position="418"/>
    </location>
</feature>
<feature type="compositionally biased region" description="Acidic residues" evidence="1">
    <location>
        <begin position="538"/>
        <end position="550"/>
    </location>
</feature>
<evidence type="ECO:0000313" key="3">
    <source>
        <dbReference type="EMBL" id="EKD13750.1"/>
    </source>
</evidence>
<feature type="region of interest" description="Disordered" evidence="1">
    <location>
        <begin position="538"/>
        <end position="711"/>
    </location>
</feature>
<dbReference type="Pfam" id="PF25909">
    <property type="entry name" value="zf-C2H2_AHC1"/>
    <property type="match status" value="1"/>
</dbReference>
<name>K1W952_MARBU</name>
<feature type="compositionally biased region" description="Polar residues" evidence="1">
    <location>
        <begin position="665"/>
        <end position="676"/>
    </location>
</feature>
<dbReference type="KEGG" id="mbe:MBM_07951"/>
<dbReference type="OrthoDB" id="5355528at2759"/>
<evidence type="ECO:0000256" key="1">
    <source>
        <dbReference type="SAM" id="MobiDB-lite"/>
    </source>
</evidence>
<reference evidence="3 4" key="1">
    <citation type="journal article" date="2012" name="BMC Genomics">
        <title>Sequencing the genome of Marssonina brunnea reveals fungus-poplar co-evolution.</title>
        <authorList>
            <person name="Zhu S."/>
            <person name="Cao Y.-Z."/>
            <person name="Jiang C."/>
            <person name="Tan B.-Y."/>
            <person name="Wang Z."/>
            <person name="Feng S."/>
            <person name="Zhang L."/>
            <person name="Su X.-H."/>
            <person name="Brejova B."/>
            <person name="Vinar T."/>
            <person name="Xu M."/>
            <person name="Wang M.-X."/>
            <person name="Zhang S.-G."/>
            <person name="Huang M.-R."/>
            <person name="Wu R."/>
            <person name="Zhou Y."/>
        </authorList>
    </citation>
    <scope>NUCLEOTIDE SEQUENCE [LARGE SCALE GENOMIC DNA]</scope>
    <source>
        <strain evidence="3 4">MB_m1</strain>
    </source>
</reference>
<dbReference type="AlphaFoldDB" id="K1W952"/>
<sequence length="750" mass="81777">MLHALRLIHPDPPRSTQIHSYPRPKILRTYRVQASSLVPTSATFATQPGASASSPTVINHHLIILVHTTTHHTRIFHNYLVTSPGLRRRRLRTEKSPHCMRMFRFSSWISESRSCDKVVNGPELKMEPPAQVNELHPQTMIESVVGIVSGAPSKRGFSSLDESEFGSVGGPPGKRIKQSPGNDSEELNGAAEEQVISTLPPDRLTAIKESIDSQFSLEILMKHQELRLIDQEIGKCRIALEQLRRVHLIPFPTSSTNPLTLSNVSDGVGPAVGSKGRVPKWAPPFGVTDGPYSKHYTKWLIPDPSFDGLQAEASERPRAGKSVPDSRMRNSLSDGIPANKSRSQRGSTSQNLSALPSGYPPVKEKPGPCVVKRGDGQWVKLICRDCQRLDFSSTQGFINHCRISHRNDYKSHEEAALDAGHPCEVDKDGKFIGEEKSPALTPGVHPMVRDAPFTKQAYSALMSHIQSSLALYDQGKISGVDAMTGASSILRRRQMPATPSKDFVPSSSTPHLSELMRNSGFAGNLEQIVADAKAPINWEEEEESDGAEESTPDKVVSDGPRNMPMGGDGASPPLPTMRMPARVCLSPAPLGRPSSSKGTDVRLPGLSGISQRPSHATPVLGTAPVHHNNRPSSRFGQMDGSSDERRQEIDIDMDMMHGSSRIDLSPNTASSHNAPSLVSDDGEYDEGDDAESARSHSEDEDSDVAEIKLDDDNVEKVIPRTVLMGRAGNGLSKDERHVTFVKAEKGRLQA</sequence>
<dbReference type="HOGENOM" id="CLU_016272_0_0_1"/>
<dbReference type="STRING" id="1072389.K1W952"/>
<evidence type="ECO:0000313" key="4">
    <source>
        <dbReference type="Proteomes" id="UP000006753"/>
    </source>
</evidence>
<feature type="compositionally biased region" description="Basic and acidic residues" evidence="1">
    <location>
        <begin position="313"/>
        <end position="328"/>
    </location>
</feature>
<dbReference type="EMBL" id="JH921448">
    <property type="protein sequence ID" value="EKD13750.1"/>
    <property type="molecule type" value="Genomic_DNA"/>
</dbReference>
<proteinExistence type="predicted"/>
<dbReference type="eggNOG" id="ENOG502S5YH">
    <property type="taxonomic scope" value="Eukaryota"/>
</dbReference>
<feature type="compositionally biased region" description="Acidic residues" evidence="1">
    <location>
        <begin position="680"/>
        <end position="690"/>
    </location>
</feature>
<dbReference type="OMA" id="TRHYAKW"/>
<dbReference type="InterPro" id="IPR058706">
    <property type="entry name" value="zf-C2H2_AHC1-like"/>
</dbReference>
<feature type="region of interest" description="Disordered" evidence="1">
    <location>
        <begin position="156"/>
        <end position="189"/>
    </location>
</feature>
<feature type="compositionally biased region" description="Polar residues" evidence="1">
    <location>
        <begin position="340"/>
        <end position="354"/>
    </location>
</feature>
<dbReference type="GeneID" id="18763886"/>
<evidence type="ECO:0000259" key="2">
    <source>
        <dbReference type="Pfam" id="PF25909"/>
    </source>
</evidence>
<dbReference type="Proteomes" id="UP000006753">
    <property type="component" value="Unassembled WGS sequence"/>
</dbReference>
<feature type="region of interest" description="Disordered" evidence="1">
    <location>
        <begin position="312"/>
        <end position="368"/>
    </location>
</feature>
<organism evidence="3 4">
    <name type="scientific">Marssonina brunnea f. sp. multigermtubi (strain MB_m1)</name>
    <name type="common">Marssonina leaf spot fungus</name>
    <dbReference type="NCBI Taxonomy" id="1072389"/>
    <lineage>
        <taxon>Eukaryota</taxon>
        <taxon>Fungi</taxon>
        <taxon>Dikarya</taxon>
        <taxon>Ascomycota</taxon>
        <taxon>Pezizomycotina</taxon>
        <taxon>Leotiomycetes</taxon>
        <taxon>Helotiales</taxon>
        <taxon>Drepanopezizaceae</taxon>
        <taxon>Drepanopeziza</taxon>
    </lineage>
</organism>